<comment type="caution">
    <text evidence="1">The sequence shown here is derived from an EMBL/GenBank/DDBJ whole genome shotgun (WGS) entry which is preliminary data.</text>
</comment>
<dbReference type="Proteomes" id="UP001500552">
    <property type="component" value="Unassembled WGS sequence"/>
</dbReference>
<evidence type="ECO:0008006" key="3">
    <source>
        <dbReference type="Google" id="ProtNLM"/>
    </source>
</evidence>
<keyword evidence="2" id="KW-1185">Reference proteome</keyword>
<organism evidence="1 2">
    <name type="scientific">Pontibacter saemangeumensis</name>
    <dbReference type="NCBI Taxonomy" id="1084525"/>
    <lineage>
        <taxon>Bacteria</taxon>
        <taxon>Pseudomonadati</taxon>
        <taxon>Bacteroidota</taxon>
        <taxon>Cytophagia</taxon>
        <taxon>Cytophagales</taxon>
        <taxon>Hymenobacteraceae</taxon>
        <taxon>Pontibacter</taxon>
    </lineage>
</organism>
<accession>A0ABP8LUE4</accession>
<sequence length="67" mass="8131">MQLTLDLHYDRRYRRKPFETSDLRQVRELYLKQNLPGKEVAKIMGRSYGSFKLFLNRNPELQKRGKC</sequence>
<evidence type="ECO:0000313" key="2">
    <source>
        <dbReference type="Proteomes" id="UP001500552"/>
    </source>
</evidence>
<protein>
    <recommendedName>
        <fullName evidence="3">Homeodomain-like domain-containing protein</fullName>
    </recommendedName>
</protein>
<name>A0ABP8LUE4_9BACT</name>
<gene>
    <name evidence="1" type="ORF">GCM10023188_25950</name>
</gene>
<evidence type="ECO:0000313" key="1">
    <source>
        <dbReference type="EMBL" id="GAA4434699.1"/>
    </source>
</evidence>
<reference evidence="2" key="1">
    <citation type="journal article" date="2019" name="Int. J. Syst. Evol. Microbiol.">
        <title>The Global Catalogue of Microorganisms (GCM) 10K type strain sequencing project: providing services to taxonomists for standard genome sequencing and annotation.</title>
        <authorList>
            <consortium name="The Broad Institute Genomics Platform"/>
            <consortium name="The Broad Institute Genome Sequencing Center for Infectious Disease"/>
            <person name="Wu L."/>
            <person name="Ma J."/>
        </authorList>
    </citation>
    <scope>NUCLEOTIDE SEQUENCE [LARGE SCALE GENOMIC DNA]</scope>
    <source>
        <strain evidence="2">JCM 17926</strain>
    </source>
</reference>
<dbReference type="RefSeq" id="WP_345159629.1">
    <property type="nucleotide sequence ID" value="NZ_BAABHC010000014.1"/>
</dbReference>
<dbReference type="EMBL" id="BAABHC010000014">
    <property type="protein sequence ID" value="GAA4434699.1"/>
    <property type="molecule type" value="Genomic_DNA"/>
</dbReference>
<proteinExistence type="predicted"/>